<protein>
    <recommendedName>
        <fullName evidence="1">DUF6378 domain-containing protein</fullName>
    </recommendedName>
</protein>
<evidence type="ECO:0000313" key="2">
    <source>
        <dbReference type="EMBL" id="ACL06261.1"/>
    </source>
</evidence>
<dbReference type="EMBL" id="CP001322">
    <property type="protein sequence ID" value="ACL06261.1"/>
    <property type="molecule type" value="Genomic_DNA"/>
</dbReference>
<dbReference type="HOGENOM" id="CLU_2080954_0_0_7"/>
<evidence type="ECO:0000259" key="1">
    <source>
        <dbReference type="Pfam" id="PF19905"/>
    </source>
</evidence>
<reference evidence="2 3" key="1">
    <citation type="journal article" date="2012" name="Environ. Microbiol.">
        <title>The genome sequence of Desulfatibacillum alkenivorans AK-01: a blueprint for anaerobic alkane oxidation.</title>
        <authorList>
            <person name="Callaghan A.V."/>
            <person name="Morris B.E."/>
            <person name="Pereira I.A."/>
            <person name="McInerney M.J."/>
            <person name="Austin R.N."/>
            <person name="Groves J.T."/>
            <person name="Kukor J.J."/>
            <person name="Suflita J.M."/>
            <person name="Young L.Y."/>
            <person name="Zylstra G.J."/>
            <person name="Wawrik B."/>
        </authorList>
    </citation>
    <scope>NUCLEOTIDE SEQUENCE [LARGE SCALE GENOMIC DNA]</scope>
    <source>
        <strain evidence="2 3">AK-01</strain>
    </source>
</reference>
<evidence type="ECO:0000313" key="3">
    <source>
        <dbReference type="Proteomes" id="UP000000739"/>
    </source>
</evidence>
<dbReference type="Pfam" id="PF19905">
    <property type="entry name" value="DUF6378"/>
    <property type="match status" value="1"/>
</dbReference>
<dbReference type="InterPro" id="IPR045958">
    <property type="entry name" value="DUF6378"/>
</dbReference>
<sequence>MEKTCQNCGYKGCDYCGKNGSPCLSWIPDCLAEADHIINGERQDSYGAPEDSFALIAGHWSTYLGRELSALDVAHMMMLFKIARMSGQKPCRDNYVDLAGYTAIAADRLLPKAEKEN</sequence>
<gene>
    <name evidence="2" type="ordered locus">Dalk_4583</name>
</gene>
<organism evidence="2 3">
    <name type="scientific">Desulfatibacillum aliphaticivorans</name>
    <dbReference type="NCBI Taxonomy" id="218208"/>
    <lineage>
        <taxon>Bacteria</taxon>
        <taxon>Pseudomonadati</taxon>
        <taxon>Thermodesulfobacteriota</taxon>
        <taxon>Desulfobacteria</taxon>
        <taxon>Desulfobacterales</taxon>
        <taxon>Desulfatibacillaceae</taxon>
        <taxon>Desulfatibacillum</taxon>
    </lineage>
</organism>
<proteinExistence type="predicted"/>
<dbReference type="eggNOG" id="ENOG5033BVK">
    <property type="taxonomic scope" value="Bacteria"/>
</dbReference>
<dbReference type="KEGG" id="dal:Dalk_4583"/>
<dbReference type="AlphaFoldDB" id="B8FNI0"/>
<feature type="domain" description="DUF6378" evidence="1">
    <location>
        <begin position="30"/>
        <end position="107"/>
    </location>
</feature>
<name>B8FNI0_DESAL</name>
<accession>B8FNI0</accession>
<dbReference type="RefSeq" id="WP_015949300.1">
    <property type="nucleotide sequence ID" value="NC_011768.1"/>
</dbReference>
<keyword evidence="3" id="KW-1185">Reference proteome</keyword>
<dbReference type="Proteomes" id="UP000000739">
    <property type="component" value="Chromosome"/>
</dbReference>